<feature type="chain" id="PRO_5027980429" description="Lipoprotein" evidence="1">
    <location>
        <begin position="21"/>
        <end position="81"/>
    </location>
</feature>
<dbReference type="EMBL" id="BLXY01000003">
    <property type="protein sequence ID" value="GFO64105.1"/>
    <property type="molecule type" value="Genomic_DNA"/>
</dbReference>
<evidence type="ECO:0000313" key="5">
    <source>
        <dbReference type="Proteomes" id="UP000831485"/>
    </source>
</evidence>
<evidence type="ECO:0000313" key="3">
    <source>
        <dbReference type="EMBL" id="UPU34132.1"/>
    </source>
</evidence>
<protein>
    <recommendedName>
        <fullName evidence="6">Lipoprotein</fullName>
    </recommendedName>
</protein>
<evidence type="ECO:0008006" key="6">
    <source>
        <dbReference type="Google" id="ProtNLM"/>
    </source>
</evidence>
<evidence type="ECO:0000256" key="1">
    <source>
        <dbReference type="SAM" id="SignalP"/>
    </source>
</evidence>
<keyword evidence="1" id="KW-0732">Signal</keyword>
<reference evidence="4" key="1">
    <citation type="submission" date="2020-06" db="EMBL/GenBank/DDBJ databases">
        <title>Draft genomic sequecing of Geomonas sp. Red736.</title>
        <authorList>
            <person name="Itoh H."/>
            <person name="Xu Z.X."/>
            <person name="Ushijima N."/>
            <person name="Masuda Y."/>
            <person name="Shiratori Y."/>
            <person name="Senoo K."/>
        </authorList>
    </citation>
    <scope>NUCLEOTIDE SEQUENCE [LARGE SCALE GENOMIC DNA]</scope>
    <source>
        <strain evidence="4">Red736</strain>
    </source>
</reference>
<name>A0A6V8MV91_9BACT</name>
<dbReference type="AlphaFoldDB" id="A0A6V8MV91"/>
<feature type="signal peptide" evidence="1">
    <location>
        <begin position="1"/>
        <end position="20"/>
    </location>
</feature>
<gene>
    <name evidence="2" type="ORF">GMPD_20240</name>
    <name evidence="3" type="ORF">M1B72_11770</name>
</gene>
<dbReference type="PROSITE" id="PS51257">
    <property type="entry name" value="PROKAR_LIPOPROTEIN"/>
    <property type="match status" value="1"/>
</dbReference>
<reference evidence="2" key="2">
    <citation type="journal article" date="2021" name="Int. J. Syst. Evol. Microbiol.">
        <title>Geomonas silvestris sp. nov., Geomonas paludis sp. nov. and Geomonas limicola sp. nov., isolated from terrestrial environments, and emended description of the genus Geomonas.</title>
        <authorList>
            <person name="Itoh H."/>
            <person name="Xu Z."/>
            <person name="Masuda Y."/>
            <person name="Ushijima N."/>
            <person name="Hayakawa C."/>
            <person name="Shiratori Y."/>
            <person name="Senoo K."/>
        </authorList>
    </citation>
    <scope>NUCLEOTIDE SEQUENCE</scope>
    <source>
        <strain evidence="2">Red736</strain>
    </source>
</reference>
<evidence type="ECO:0000313" key="4">
    <source>
        <dbReference type="Proteomes" id="UP000568888"/>
    </source>
</evidence>
<evidence type="ECO:0000313" key="2">
    <source>
        <dbReference type="EMBL" id="GFO64105.1"/>
    </source>
</evidence>
<reference evidence="3" key="3">
    <citation type="submission" date="2022-04" db="EMBL/GenBank/DDBJ databases">
        <authorList>
            <person name="Liu G."/>
        </authorList>
    </citation>
    <scope>NUCLEOTIDE SEQUENCE</scope>
    <source>
        <strain evidence="3">RG22</strain>
    </source>
</reference>
<proteinExistence type="predicted"/>
<organism evidence="2 4">
    <name type="scientific">Geomonas paludis</name>
    <dbReference type="NCBI Taxonomy" id="2740185"/>
    <lineage>
        <taxon>Bacteria</taxon>
        <taxon>Pseudomonadati</taxon>
        <taxon>Thermodesulfobacteriota</taxon>
        <taxon>Desulfuromonadia</taxon>
        <taxon>Geobacterales</taxon>
        <taxon>Geobacteraceae</taxon>
        <taxon>Geomonas</taxon>
    </lineage>
</organism>
<accession>A0A6V8MV91</accession>
<dbReference type="Proteomes" id="UP000568888">
    <property type="component" value="Unassembled WGS sequence"/>
</dbReference>
<dbReference type="RefSeq" id="WP_183346947.1">
    <property type="nucleotide sequence ID" value="NZ_BLXY01000003.1"/>
</dbReference>
<sequence>MKRMLIIISMVFTAFASGCASREGSAVGGALGGAALGVGGYEYSAHRQMQQVENDYKAGRINKREYEIRKNQIEKGSLFQR</sequence>
<keyword evidence="5" id="KW-1185">Reference proteome</keyword>
<dbReference type="EMBL" id="CP096574">
    <property type="protein sequence ID" value="UPU34132.1"/>
    <property type="molecule type" value="Genomic_DNA"/>
</dbReference>
<dbReference type="Proteomes" id="UP000831485">
    <property type="component" value="Chromosome"/>
</dbReference>